<feature type="compositionally biased region" description="Basic residues" evidence="1">
    <location>
        <begin position="1"/>
        <end position="20"/>
    </location>
</feature>
<dbReference type="AlphaFoldDB" id="A0A6J1QMD1"/>
<feature type="region of interest" description="Disordered" evidence="1">
    <location>
        <begin position="1"/>
        <end position="48"/>
    </location>
</feature>
<dbReference type="Proteomes" id="UP000504618">
    <property type="component" value="Unplaced"/>
</dbReference>
<dbReference type="RefSeq" id="XP_024882176.1">
    <property type="nucleotide sequence ID" value="XM_025026408.1"/>
</dbReference>
<name>A0A6J1QMD1_9HYME</name>
<sequence>MSGKPRSKRGRFVSKKKAERVKKAVENSVAARKSKTNKSTRQESDDEGNHIVNLKSMGQALHCCACKEVLSLDNINNEVRKGLFSILHIKCHKCGIQNEVNTGKKVDLDGHCYTNVNLQAVLGAMHSGLGCTGLNKILACLNIPVITMDMFKRYERKVGLAIEKAAVESCQKAALEERHLVIKNTQELCDNL</sequence>
<keyword evidence="3" id="KW-1185">Reference proteome</keyword>
<evidence type="ECO:0000256" key="1">
    <source>
        <dbReference type="SAM" id="MobiDB-lite"/>
    </source>
</evidence>
<evidence type="ECO:0000313" key="4">
    <source>
        <dbReference type="RefSeq" id="XP_024882176.1"/>
    </source>
</evidence>
<dbReference type="Pfam" id="PF20700">
    <property type="entry name" value="Mutator"/>
    <property type="match status" value="1"/>
</dbReference>
<evidence type="ECO:0000259" key="2">
    <source>
        <dbReference type="Pfam" id="PF20700"/>
    </source>
</evidence>
<dbReference type="OrthoDB" id="7698403at2759"/>
<feature type="domain" description="Mutator-like transposase" evidence="2">
    <location>
        <begin position="48"/>
        <end position="188"/>
    </location>
</feature>
<evidence type="ECO:0000313" key="3">
    <source>
        <dbReference type="Proteomes" id="UP000504618"/>
    </source>
</evidence>
<organism evidence="3 4">
    <name type="scientific">Temnothorax curvispinosus</name>
    <dbReference type="NCBI Taxonomy" id="300111"/>
    <lineage>
        <taxon>Eukaryota</taxon>
        <taxon>Metazoa</taxon>
        <taxon>Ecdysozoa</taxon>
        <taxon>Arthropoda</taxon>
        <taxon>Hexapoda</taxon>
        <taxon>Insecta</taxon>
        <taxon>Pterygota</taxon>
        <taxon>Neoptera</taxon>
        <taxon>Endopterygota</taxon>
        <taxon>Hymenoptera</taxon>
        <taxon>Apocrita</taxon>
        <taxon>Aculeata</taxon>
        <taxon>Formicoidea</taxon>
        <taxon>Formicidae</taxon>
        <taxon>Myrmicinae</taxon>
        <taxon>Temnothorax</taxon>
    </lineage>
</organism>
<protein>
    <submittedName>
        <fullName evidence="4">Uncharacterized protein LOC112461242</fullName>
    </submittedName>
</protein>
<dbReference type="InterPro" id="IPR049012">
    <property type="entry name" value="Mutator_transp_dom"/>
</dbReference>
<reference evidence="4" key="1">
    <citation type="submission" date="2025-08" db="UniProtKB">
        <authorList>
            <consortium name="RefSeq"/>
        </authorList>
    </citation>
    <scope>IDENTIFICATION</scope>
    <source>
        <tissue evidence="4">Whole body</tissue>
    </source>
</reference>
<accession>A0A6J1QMD1</accession>
<proteinExistence type="predicted"/>
<dbReference type="GeneID" id="112461242"/>
<gene>
    <name evidence="4" type="primary">LOC112461242</name>
</gene>